<feature type="chain" id="PRO_5040133542" evidence="2">
    <location>
        <begin position="24"/>
        <end position="310"/>
    </location>
</feature>
<gene>
    <name evidence="3" type="ORF">CROQUDRAFT_230789</name>
</gene>
<feature type="region of interest" description="Disordered" evidence="1">
    <location>
        <begin position="277"/>
        <end position="310"/>
    </location>
</feature>
<sequence length="310" mass="34925">MRVNQLRVWLMMVILALLDIISANHHGSQHVRWHLDGSIHFHPNHYTSAHSTLHDRILEPENNHIIPMRKRGELLSSHSPVGKLVIRSSTCSIFRKLSRTCDLPNSIQPSKFESHYYPKPRPIDILNHPPHLIARHITLVKRHSYGHEYQNFEDDSGEKDSDDQANSSKEGGKESGSSSKDKNNDNDVNDSDSSDDDKDSSGSASNDDERSSSRHSRSSGHGFNTDKDNRDDADDSQDSDSGNEKSDGKTRYLKQAPETSILTLRVSHIKAILRGMTTAHPPKRNPVPHLQSPPTMHNPILPRRPQPINL</sequence>
<evidence type="ECO:0000256" key="2">
    <source>
        <dbReference type="SAM" id="SignalP"/>
    </source>
</evidence>
<dbReference type="Proteomes" id="UP000886653">
    <property type="component" value="Unassembled WGS sequence"/>
</dbReference>
<reference evidence="3" key="1">
    <citation type="submission" date="2013-11" db="EMBL/GenBank/DDBJ databases">
        <title>Genome sequence of the fusiform rust pathogen reveals effectors for host alternation and coevolution with pine.</title>
        <authorList>
            <consortium name="DOE Joint Genome Institute"/>
            <person name="Smith K."/>
            <person name="Pendleton A."/>
            <person name="Kubisiak T."/>
            <person name="Anderson C."/>
            <person name="Salamov A."/>
            <person name="Aerts A."/>
            <person name="Riley R."/>
            <person name="Clum A."/>
            <person name="Lindquist E."/>
            <person name="Ence D."/>
            <person name="Campbell M."/>
            <person name="Kronenberg Z."/>
            <person name="Feau N."/>
            <person name="Dhillon B."/>
            <person name="Hamelin R."/>
            <person name="Burleigh J."/>
            <person name="Smith J."/>
            <person name="Yandell M."/>
            <person name="Nelson C."/>
            <person name="Grigoriev I."/>
            <person name="Davis J."/>
        </authorList>
    </citation>
    <scope>NUCLEOTIDE SEQUENCE</scope>
    <source>
        <strain evidence="3">G11</strain>
    </source>
</reference>
<keyword evidence="2" id="KW-0732">Signal</keyword>
<comment type="caution">
    <text evidence="3">The sequence shown here is derived from an EMBL/GenBank/DDBJ whole genome shotgun (WGS) entry which is preliminary data.</text>
</comment>
<keyword evidence="4" id="KW-1185">Reference proteome</keyword>
<protein>
    <submittedName>
        <fullName evidence="3">Uncharacterized protein</fullName>
    </submittedName>
</protein>
<dbReference type="EMBL" id="MU167221">
    <property type="protein sequence ID" value="KAG0150231.1"/>
    <property type="molecule type" value="Genomic_DNA"/>
</dbReference>
<feature type="compositionally biased region" description="Acidic residues" evidence="1">
    <location>
        <begin position="151"/>
        <end position="163"/>
    </location>
</feature>
<organism evidence="3 4">
    <name type="scientific">Cronartium quercuum f. sp. fusiforme G11</name>
    <dbReference type="NCBI Taxonomy" id="708437"/>
    <lineage>
        <taxon>Eukaryota</taxon>
        <taxon>Fungi</taxon>
        <taxon>Dikarya</taxon>
        <taxon>Basidiomycota</taxon>
        <taxon>Pucciniomycotina</taxon>
        <taxon>Pucciniomycetes</taxon>
        <taxon>Pucciniales</taxon>
        <taxon>Coleosporiaceae</taxon>
        <taxon>Cronartium</taxon>
    </lineage>
</organism>
<feature type="signal peptide" evidence="2">
    <location>
        <begin position="1"/>
        <end position="23"/>
    </location>
</feature>
<feature type="region of interest" description="Disordered" evidence="1">
    <location>
        <begin position="150"/>
        <end position="256"/>
    </location>
</feature>
<dbReference type="AlphaFoldDB" id="A0A9P6TF39"/>
<evidence type="ECO:0000256" key="1">
    <source>
        <dbReference type="SAM" id="MobiDB-lite"/>
    </source>
</evidence>
<accession>A0A9P6TF39</accession>
<feature type="compositionally biased region" description="Acidic residues" evidence="1">
    <location>
        <begin position="187"/>
        <end position="198"/>
    </location>
</feature>
<evidence type="ECO:0000313" key="4">
    <source>
        <dbReference type="Proteomes" id="UP000886653"/>
    </source>
</evidence>
<name>A0A9P6TF39_9BASI</name>
<evidence type="ECO:0000313" key="3">
    <source>
        <dbReference type="EMBL" id="KAG0150231.1"/>
    </source>
</evidence>
<proteinExistence type="predicted"/>